<proteinExistence type="predicted"/>
<protein>
    <submittedName>
        <fullName evidence="1">Uncharacterized protein</fullName>
    </submittedName>
</protein>
<dbReference type="Proteomes" id="UP000191663">
    <property type="component" value="Unassembled WGS sequence"/>
</dbReference>
<evidence type="ECO:0000313" key="2">
    <source>
        <dbReference type="Proteomes" id="UP000191663"/>
    </source>
</evidence>
<organism evidence="1 2">
    <name type="scientific">candidate division WOR-3 bacterium 4484_100</name>
    <dbReference type="NCBI Taxonomy" id="1936077"/>
    <lineage>
        <taxon>Bacteria</taxon>
        <taxon>Bacteria division WOR-3</taxon>
    </lineage>
</organism>
<evidence type="ECO:0000313" key="1">
    <source>
        <dbReference type="EMBL" id="OPX17459.1"/>
    </source>
</evidence>
<dbReference type="AlphaFoldDB" id="A0A1V4QDK6"/>
<gene>
    <name evidence="1" type="ORF">BXT86_06360</name>
</gene>
<accession>A0A1V4QDK6</accession>
<name>A0A1V4QDK6_UNCW3</name>
<sequence>MKAKIVAHPIFGEGVIKNRKWDGQEVQVEFYCGLTLWLPARWLKTIEIPNIKLNQISSKRLIEAFRLGIVSHQDVEFFTFCRGYEIAQIKIWLCYRIL</sequence>
<comment type="caution">
    <text evidence="1">The sequence shown here is derived from an EMBL/GenBank/DDBJ whole genome shotgun (WGS) entry which is preliminary data.</text>
</comment>
<reference evidence="2" key="1">
    <citation type="submission" date="2017-01" db="EMBL/GenBank/DDBJ databases">
        <title>Novel pathways for hydrocarbon cycling and metabolic interdependencies in hydrothermal sediment communities.</title>
        <authorList>
            <person name="Dombrowski N."/>
            <person name="Seitz K."/>
            <person name="Teske A."/>
            <person name="Baker B."/>
        </authorList>
    </citation>
    <scope>NUCLEOTIDE SEQUENCE [LARGE SCALE GENOMIC DNA]</scope>
</reference>
<dbReference type="EMBL" id="MUKB01000121">
    <property type="protein sequence ID" value="OPX17459.1"/>
    <property type="molecule type" value="Genomic_DNA"/>
</dbReference>